<evidence type="ECO:0000313" key="7">
    <source>
        <dbReference type="EMBL" id="KAI6660913.1"/>
    </source>
</evidence>
<gene>
    <name evidence="7" type="ORF">LOD99_13637</name>
</gene>
<dbReference type="PANTHER" id="PTHR33865:SF3">
    <property type="entry name" value="PROTEIN FAM183B"/>
    <property type="match status" value="1"/>
</dbReference>
<comment type="similarity">
    <text evidence="6">Belongs to the CFAP144 family.</text>
</comment>
<keyword evidence="3" id="KW-0963">Cytoplasm</keyword>
<dbReference type="EMBL" id="JAKMXF010000022">
    <property type="protein sequence ID" value="KAI6660913.1"/>
    <property type="molecule type" value="Genomic_DNA"/>
</dbReference>
<keyword evidence="5" id="KW-0966">Cell projection</keyword>
<keyword evidence="4" id="KW-0206">Cytoskeleton</keyword>
<dbReference type="GO" id="GO:0097546">
    <property type="term" value="C:ciliary base"/>
    <property type="evidence" value="ECO:0007669"/>
    <property type="project" value="TreeGrafter"/>
</dbReference>
<dbReference type="AlphaFoldDB" id="A0AAV7KIP8"/>
<dbReference type="Pfam" id="PF14886">
    <property type="entry name" value="FAM183"/>
    <property type="match status" value="1"/>
</dbReference>
<proteinExistence type="inferred from homology"/>
<protein>
    <submittedName>
        <fullName evidence="7">Uncharacterized protein</fullName>
    </submittedName>
</protein>
<evidence type="ECO:0000256" key="6">
    <source>
        <dbReference type="ARBA" id="ARBA00034777"/>
    </source>
</evidence>
<dbReference type="Proteomes" id="UP001165289">
    <property type="component" value="Unassembled WGS sequence"/>
</dbReference>
<accession>A0AAV7KIP8</accession>
<evidence type="ECO:0000256" key="3">
    <source>
        <dbReference type="ARBA" id="ARBA00022490"/>
    </source>
</evidence>
<organism evidence="7 8">
    <name type="scientific">Oopsacas minuta</name>
    <dbReference type="NCBI Taxonomy" id="111878"/>
    <lineage>
        <taxon>Eukaryota</taxon>
        <taxon>Metazoa</taxon>
        <taxon>Porifera</taxon>
        <taxon>Hexactinellida</taxon>
        <taxon>Hexasterophora</taxon>
        <taxon>Lyssacinosida</taxon>
        <taxon>Leucopsacidae</taxon>
        <taxon>Oopsacas</taxon>
    </lineage>
</organism>
<dbReference type="GO" id="GO:0005856">
    <property type="term" value="C:cytoskeleton"/>
    <property type="evidence" value="ECO:0007669"/>
    <property type="project" value="UniProtKB-SubCell"/>
</dbReference>
<evidence type="ECO:0000256" key="1">
    <source>
        <dbReference type="ARBA" id="ARBA00004138"/>
    </source>
</evidence>
<comment type="caution">
    <text evidence="7">The sequence shown here is derived from an EMBL/GenBank/DDBJ whole genome shotgun (WGS) entry which is preliminary data.</text>
</comment>
<keyword evidence="8" id="KW-1185">Reference proteome</keyword>
<reference evidence="7 8" key="1">
    <citation type="journal article" date="2023" name="BMC Biol.">
        <title>The compact genome of the sponge Oopsacas minuta (Hexactinellida) is lacking key metazoan core genes.</title>
        <authorList>
            <person name="Santini S."/>
            <person name="Schenkelaars Q."/>
            <person name="Jourda C."/>
            <person name="Duchesne M."/>
            <person name="Belahbib H."/>
            <person name="Rocher C."/>
            <person name="Selva M."/>
            <person name="Riesgo A."/>
            <person name="Vervoort M."/>
            <person name="Leys S.P."/>
            <person name="Kodjabachian L."/>
            <person name="Le Bivic A."/>
            <person name="Borchiellini C."/>
            <person name="Claverie J.M."/>
            <person name="Renard E."/>
        </authorList>
    </citation>
    <scope>NUCLEOTIDE SEQUENCE [LARGE SCALE GENOMIC DNA]</scope>
    <source>
        <strain evidence="7">SPO-2</strain>
    </source>
</reference>
<sequence>MASTGAKGTNEKEQKNVVHQNAIWRETVHKEQHNQKLYIEFNYNPYKKPITVAGKPNEKPSKKEERGDEVFLQVYKKSQQTPNEKFEYPLTEAQEIGWYHSMQMDKDARADARLHHPRSFSEITKYMEAAWRQKEQENLQQ</sequence>
<evidence type="ECO:0000313" key="8">
    <source>
        <dbReference type="Proteomes" id="UP001165289"/>
    </source>
</evidence>
<name>A0AAV7KIP8_9METZ</name>
<evidence type="ECO:0000256" key="4">
    <source>
        <dbReference type="ARBA" id="ARBA00023212"/>
    </source>
</evidence>
<dbReference type="PANTHER" id="PTHR33865">
    <property type="entry name" value="PROTEIN FAM183B"/>
    <property type="match status" value="1"/>
</dbReference>
<dbReference type="InterPro" id="IPR029214">
    <property type="entry name" value="CFAP144"/>
</dbReference>
<evidence type="ECO:0000256" key="5">
    <source>
        <dbReference type="ARBA" id="ARBA00023273"/>
    </source>
</evidence>
<comment type="subcellular location">
    <subcellularLocation>
        <location evidence="1">Cell projection</location>
        <location evidence="1">Cilium</location>
    </subcellularLocation>
    <subcellularLocation>
        <location evidence="2">Cytoplasm</location>
        <location evidence="2">Cytoskeleton</location>
    </subcellularLocation>
</comment>
<evidence type="ECO:0000256" key="2">
    <source>
        <dbReference type="ARBA" id="ARBA00004245"/>
    </source>
</evidence>